<dbReference type="Proteomes" id="UP000037035">
    <property type="component" value="Unassembled WGS sequence"/>
</dbReference>
<comment type="caution">
    <text evidence="1">The sequence shown here is derived from an EMBL/GenBank/DDBJ whole genome shotgun (WGS) entry which is preliminary data.</text>
</comment>
<evidence type="ECO:0000313" key="1">
    <source>
        <dbReference type="EMBL" id="KNZ55209.1"/>
    </source>
</evidence>
<evidence type="ECO:0000313" key="2">
    <source>
        <dbReference type="Proteomes" id="UP000037035"/>
    </source>
</evidence>
<accession>A0A0L6V383</accession>
<dbReference type="AlphaFoldDB" id="A0A0L6V383"/>
<reference evidence="1 2" key="1">
    <citation type="submission" date="2015-08" db="EMBL/GenBank/DDBJ databases">
        <title>Next Generation Sequencing and Analysis of the Genome of Puccinia sorghi L Schw, the Causal Agent of Maize Common Rust.</title>
        <authorList>
            <person name="Rochi L."/>
            <person name="Burguener G."/>
            <person name="Darino M."/>
            <person name="Turjanski A."/>
            <person name="Kreff E."/>
            <person name="Dieguez M.J."/>
            <person name="Sacco F."/>
        </authorList>
    </citation>
    <scope>NUCLEOTIDE SEQUENCE [LARGE SCALE GENOMIC DNA]</scope>
    <source>
        <strain evidence="1 2">RO10H11247</strain>
    </source>
</reference>
<dbReference type="EMBL" id="LAVV01007657">
    <property type="protein sequence ID" value="KNZ55209.1"/>
    <property type="molecule type" value="Genomic_DNA"/>
</dbReference>
<organism evidence="1 2">
    <name type="scientific">Puccinia sorghi</name>
    <dbReference type="NCBI Taxonomy" id="27349"/>
    <lineage>
        <taxon>Eukaryota</taxon>
        <taxon>Fungi</taxon>
        <taxon>Dikarya</taxon>
        <taxon>Basidiomycota</taxon>
        <taxon>Pucciniomycotina</taxon>
        <taxon>Pucciniomycetes</taxon>
        <taxon>Pucciniales</taxon>
        <taxon>Pucciniaceae</taxon>
        <taxon>Puccinia</taxon>
    </lineage>
</organism>
<name>A0A0L6V383_9BASI</name>
<dbReference type="VEuPathDB" id="FungiDB:VP01_273g7"/>
<sequence length="117" mass="13579">MPDGIDSWSSLSNSKPSAICIKKVTLTNWVLWKTKLTLYLWAHNCYQLLDEKWCADKKNQEKSKLKNYWALSALYQVVSKDLQDQILSNDSTFLDTWDALATLCGHMSNAKQYYYDS</sequence>
<dbReference type="OrthoDB" id="2507068at2759"/>
<keyword evidence="2" id="KW-1185">Reference proteome</keyword>
<protein>
    <submittedName>
        <fullName evidence="1">Uncharacterized protein</fullName>
    </submittedName>
</protein>
<gene>
    <name evidence="1" type="ORF">VP01_273g7</name>
</gene>
<proteinExistence type="predicted"/>